<keyword evidence="1" id="KW-0808">Transferase</keyword>
<organism evidence="1 2">
    <name type="scientific">Metabacillus hrfriensis</name>
    <dbReference type="NCBI Taxonomy" id="3048891"/>
    <lineage>
        <taxon>Bacteria</taxon>
        <taxon>Bacillati</taxon>
        <taxon>Bacillota</taxon>
        <taxon>Bacilli</taxon>
        <taxon>Bacillales</taxon>
        <taxon>Bacillaceae</taxon>
        <taxon>Metabacillus</taxon>
    </lineage>
</organism>
<dbReference type="Proteomes" id="UP001226091">
    <property type="component" value="Chromosome"/>
</dbReference>
<dbReference type="EMBL" id="CP126116">
    <property type="protein sequence ID" value="WHZ57366.1"/>
    <property type="molecule type" value="Genomic_DNA"/>
</dbReference>
<protein>
    <submittedName>
        <fullName evidence="1">6-phosphofructokinase</fullName>
        <ecNumber evidence="1">2.7.1.11</ecNumber>
    </submittedName>
</protein>
<reference evidence="2" key="1">
    <citation type="journal article" date="2025" name="Aquaculture">
        <title>Assessment of the bioflocculant production and safety properties of Metabacillus hrfriensis sp. nov. based on phenotypic and whole-genome sequencing analysis.</title>
        <authorList>
            <person name="Zhang R."/>
            <person name="Zhao Z."/>
            <person name="Luo L."/>
            <person name="Wang S."/>
            <person name="Guo K."/>
            <person name="Xu W."/>
        </authorList>
    </citation>
    <scope>NUCLEOTIDE SEQUENCE [LARGE SCALE GENOMIC DNA]</scope>
    <source>
        <strain evidence="2">CT-WN-B3</strain>
    </source>
</reference>
<proteinExistence type="predicted"/>
<dbReference type="EC" id="2.7.1.11" evidence="1"/>
<gene>
    <name evidence="1" type="ORF">QLQ22_22390</name>
</gene>
<evidence type="ECO:0000313" key="1">
    <source>
        <dbReference type="EMBL" id="WHZ57366.1"/>
    </source>
</evidence>
<name>A0ACD4RA50_9BACI</name>
<accession>A0ACD4RA50</accession>
<keyword evidence="2" id="KW-1185">Reference proteome</keyword>
<evidence type="ECO:0000313" key="2">
    <source>
        <dbReference type="Proteomes" id="UP001226091"/>
    </source>
</evidence>
<sequence length="268" mass="29898">MRIGVLGIDTINETKSITQDITKFASETNSVIEGLEWQTASSELKAEALENRIRSVSEKILIKNKESFIKAIEAYDAVIVFGGSKKAVDVLSFAQVKLLFLPISILSDRSLGYDTALNEVVTNVLKVKDTISSLLYMKQRVCCVQLPGEDLSDLMRDAAAAVDGLVVTGGESVWMHAADYLREKDQKGVTYSFLIINESIQPEQLGAFLQQQMDLDFKELLFDESQCMSSRPTAADRIIEKNLSQAVYEWLKNADDTKELTIENKEVK</sequence>